<organism evidence="2">
    <name type="scientific">Cyprideis torosa</name>
    <dbReference type="NCBI Taxonomy" id="163714"/>
    <lineage>
        <taxon>Eukaryota</taxon>
        <taxon>Metazoa</taxon>
        <taxon>Ecdysozoa</taxon>
        <taxon>Arthropoda</taxon>
        <taxon>Crustacea</taxon>
        <taxon>Oligostraca</taxon>
        <taxon>Ostracoda</taxon>
        <taxon>Podocopa</taxon>
        <taxon>Podocopida</taxon>
        <taxon>Cytherocopina</taxon>
        <taxon>Cytheroidea</taxon>
        <taxon>Cytherideidae</taxon>
        <taxon>Cyprideis</taxon>
    </lineage>
</organism>
<dbReference type="AlphaFoldDB" id="A0A7R8WAC7"/>
<name>A0A7R8WAC7_9CRUS</name>
<feature type="compositionally biased region" description="Acidic residues" evidence="1">
    <location>
        <begin position="52"/>
        <end position="78"/>
    </location>
</feature>
<protein>
    <submittedName>
        <fullName evidence="2">Uncharacterized protein</fullName>
    </submittedName>
</protein>
<feature type="compositionally biased region" description="Basic and acidic residues" evidence="1">
    <location>
        <begin position="150"/>
        <end position="174"/>
    </location>
</feature>
<proteinExistence type="predicted"/>
<evidence type="ECO:0000313" key="2">
    <source>
        <dbReference type="EMBL" id="CAD7225721.1"/>
    </source>
</evidence>
<accession>A0A7R8WAC7</accession>
<reference evidence="2" key="1">
    <citation type="submission" date="2020-11" db="EMBL/GenBank/DDBJ databases">
        <authorList>
            <person name="Tran Van P."/>
        </authorList>
    </citation>
    <scope>NUCLEOTIDE SEQUENCE</scope>
</reference>
<evidence type="ECO:0000256" key="1">
    <source>
        <dbReference type="SAM" id="MobiDB-lite"/>
    </source>
</evidence>
<gene>
    <name evidence="2" type="ORF">CTOB1V02_LOCUS3653</name>
</gene>
<sequence>MGFGFVLWILSSFKEIIRIPMQVLGIVWDRIFNFSAIDGFETGLTLGFEKETPEEETPDEETPEEETPDEETPEEMPEEQNHEEPIHGKPNAERQQSVEVQDGTDEESRKKQRETVERHQSSEKQATVDVQELKSENLQNSSENSQLRTSARDEEVKQYRETKNKVKHHNESVEKKRKKTKQPENLQEFLRKTSSLYNDLLPAQLLIELAPWEQQNAISKSSSSDINESENSAMKLMDLLTPRLVS</sequence>
<feature type="compositionally biased region" description="Basic and acidic residues" evidence="1">
    <location>
        <begin position="79"/>
        <end position="92"/>
    </location>
</feature>
<feature type="compositionally biased region" description="Basic and acidic residues" evidence="1">
    <location>
        <begin position="106"/>
        <end position="122"/>
    </location>
</feature>
<feature type="region of interest" description="Disordered" evidence="1">
    <location>
        <begin position="47"/>
        <end position="186"/>
    </location>
</feature>
<feature type="compositionally biased region" description="Low complexity" evidence="1">
    <location>
        <begin position="136"/>
        <end position="147"/>
    </location>
</feature>
<dbReference type="EMBL" id="OB660646">
    <property type="protein sequence ID" value="CAD7225721.1"/>
    <property type="molecule type" value="Genomic_DNA"/>
</dbReference>